<proteinExistence type="predicted"/>
<protein>
    <recommendedName>
        <fullName evidence="1">DUF6699 domain-containing protein</fullName>
    </recommendedName>
</protein>
<dbReference type="AlphaFoldDB" id="A0AAD5UVP7"/>
<evidence type="ECO:0000259" key="1">
    <source>
        <dbReference type="Pfam" id="PF20415"/>
    </source>
</evidence>
<sequence>MSQYTYPQFMYNTPYLYPYQQVHVSPFIPPTLLPPSPNAGSGTRRVRFEGDDLYPNTRVRPPSWHGPAAVPNPAPFPSPPFVYAPLPAVMPIPGPPSGYIPHRRLSDSSVRTPPSWVSVPTWMVYPHPPVSAPPSSQFHPLLNGESTQEILLYFDLSLHAFNPQRINRIGQTSGTSLGADELRQQATHPAVTRMKITCDMLPDWPVVLEPQRDDAYRSDYLGVPSSSSSYTTPISVGDILVAVHRMLQRQISHRDWVKLSQDEATSIARAYTRRCRTFPSAEQFEASQGVRRVDYLKDKFIFKGLTRCRGEDGFEHVKLLVGRKP</sequence>
<evidence type="ECO:0000313" key="2">
    <source>
        <dbReference type="EMBL" id="KAJ3475897.1"/>
    </source>
</evidence>
<dbReference type="Proteomes" id="UP001212997">
    <property type="component" value="Unassembled WGS sequence"/>
</dbReference>
<dbReference type="InterPro" id="IPR046522">
    <property type="entry name" value="DUF6699"/>
</dbReference>
<accession>A0AAD5UVP7</accession>
<feature type="domain" description="DUF6699" evidence="1">
    <location>
        <begin position="152"/>
        <end position="310"/>
    </location>
</feature>
<keyword evidence="3" id="KW-1185">Reference proteome</keyword>
<reference evidence="2" key="1">
    <citation type="submission" date="2022-07" db="EMBL/GenBank/DDBJ databases">
        <title>Genome Sequence of Physisporinus lineatus.</title>
        <authorList>
            <person name="Buettner E."/>
        </authorList>
    </citation>
    <scope>NUCLEOTIDE SEQUENCE</scope>
    <source>
        <strain evidence="2">VT162</strain>
    </source>
</reference>
<gene>
    <name evidence="2" type="ORF">NLI96_g11526</name>
</gene>
<dbReference type="EMBL" id="JANAWD010000782">
    <property type="protein sequence ID" value="KAJ3475897.1"/>
    <property type="molecule type" value="Genomic_DNA"/>
</dbReference>
<comment type="caution">
    <text evidence="2">The sequence shown here is derived from an EMBL/GenBank/DDBJ whole genome shotgun (WGS) entry which is preliminary data.</text>
</comment>
<evidence type="ECO:0000313" key="3">
    <source>
        <dbReference type="Proteomes" id="UP001212997"/>
    </source>
</evidence>
<name>A0AAD5UVP7_9APHY</name>
<organism evidence="2 3">
    <name type="scientific">Meripilus lineatus</name>
    <dbReference type="NCBI Taxonomy" id="2056292"/>
    <lineage>
        <taxon>Eukaryota</taxon>
        <taxon>Fungi</taxon>
        <taxon>Dikarya</taxon>
        <taxon>Basidiomycota</taxon>
        <taxon>Agaricomycotina</taxon>
        <taxon>Agaricomycetes</taxon>
        <taxon>Polyporales</taxon>
        <taxon>Meripilaceae</taxon>
        <taxon>Meripilus</taxon>
    </lineage>
</organism>
<dbReference type="Pfam" id="PF20415">
    <property type="entry name" value="DUF6699"/>
    <property type="match status" value="1"/>
</dbReference>